<feature type="signal peptide" evidence="1">
    <location>
        <begin position="1"/>
        <end position="19"/>
    </location>
</feature>
<sequence length="78" mass="8907">MFKLFLILLMRALLPSLMSIKPLVLTWALLDRYICPSVSSALNKPTPKNLYNIIHLDQNIEKVPGLNPEVLLLSLLFF</sequence>
<protein>
    <recommendedName>
        <fullName evidence="3">Secreted protein</fullName>
    </recommendedName>
</protein>
<accession>A0A2K8JLV5</accession>
<dbReference type="EMBL" id="KY031045">
    <property type="protein sequence ID" value="ATU82796.1"/>
    <property type="molecule type" value="mRNA"/>
</dbReference>
<reference evidence="2" key="1">
    <citation type="submission" date="2016-10" db="EMBL/GenBank/DDBJ databases">
        <title>The assassin bug Pristhesancus plagipennis produces two different types of venom.</title>
        <authorList>
            <person name="Walker A.A."/>
            <person name="Herzig V."/>
            <person name="Jin J."/>
            <person name="Fry B.G."/>
            <person name="King G.F."/>
        </authorList>
    </citation>
    <scope>NUCLEOTIDE SEQUENCE</scope>
    <source>
        <tissue evidence="2">Venom/labial glands</tissue>
    </source>
</reference>
<proteinExistence type="evidence at transcript level"/>
<organism evidence="2">
    <name type="scientific">Pristhesancus plagipennis</name>
    <name type="common">Common assassin bug</name>
    <dbReference type="NCBI Taxonomy" id="1955184"/>
    <lineage>
        <taxon>Eukaryota</taxon>
        <taxon>Metazoa</taxon>
        <taxon>Ecdysozoa</taxon>
        <taxon>Arthropoda</taxon>
        <taxon>Hexapoda</taxon>
        <taxon>Insecta</taxon>
        <taxon>Pterygota</taxon>
        <taxon>Neoptera</taxon>
        <taxon>Paraneoptera</taxon>
        <taxon>Hemiptera</taxon>
        <taxon>Heteroptera</taxon>
        <taxon>Panheteroptera</taxon>
        <taxon>Cimicomorpha</taxon>
        <taxon>Reduviidae</taxon>
        <taxon>Harpactorinae</taxon>
        <taxon>Harpactorini</taxon>
        <taxon>Pristhesancus</taxon>
    </lineage>
</organism>
<name>A0A2K8JLV5_PRIPG</name>
<evidence type="ECO:0000256" key="1">
    <source>
        <dbReference type="SAM" id="SignalP"/>
    </source>
</evidence>
<keyword evidence="1" id="KW-0732">Signal</keyword>
<evidence type="ECO:0008006" key="3">
    <source>
        <dbReference type="Google" id="ProtNLM"/>
    </source>
</evidence>
<evidence type="ECO:0000313" key="2">
    <source>
        <dbReference type="EMBL" id="ATU82796.1"/>
    </source>
</evidence>
<dbReference type="AlphaFoldDB" id="A0A2K8JLV5"/>
<feature type="chain" id="PRO_5014888054" description="Secreted protein" evidence="1">
    <location>
        <begin position="20"/>
        <end position="78"/>
    </location>
</feature>